<evidence type="ECO:0000256" key="9">
    <source>
        <dbReference type="ARBA" id="ARBA00050776"/>
    </source>
</evidence>
<dbReference type="PANTHER" id="PTHR11601">
    <property type="entry name" value="CYSTEINE DESULFURYLASE FAMILY MEMBER"/>
    <property type="match status" value="1"/>
</dbReference>
<evidence type="ECO:0000256" key="1">
    <source>
        <dbReference type="ARBA" id="ARBA00001933"/>
    </source>
</evidence>
<evidence type="ECO:0000256" key="6">
    <source>
        <dbReference type="ARBA" id="ARBA00022898"/>
    </source>
</evidence>
<keyword evidence="5" id="KW-0479">Metal-binding</keyword>
<feature type="domain" description="Aminotransferase class V" evidence="11">
    <location>
        <begin position="5"/>
        <end position="366"/>
    </location>
</feature>
<dbReference type="InterPro" id="IPR015421">
    <property type="entry name" value="PyrdxlP-dep_Trfase_major"/>
</dbReference>
<accession>A0AAP2E3C4</accession>
<dbReference type="RefSeq" id="WP_254087875.1">
    <property type="nucleotide sequence ID" value="NZ_JAHESE010000059.1"/>
</dbReference>
<organism evidence="12 13">
    <name type="scientific">Dawidia cretensis</name>
    <dbReference type="NCBI Taxonomy" id="2782350"/>
    <lineage>
        <taxon>Bacteria</taxon>
        <taxon>Pseudomonadati</taxon>
        <taxon>Bacteroidota</taxon>
        <taxon>Cytophagia</taxon>
        <taxon>Cytophagales</taxon>
        <taxon>Chryseotaleaceae</taxon>
        <taxon>Dawidia</taxon>
    </lineage>
</organism>
<dbReference type="GO" id="GO:0046872">
    <property type="term" value="F:metal ion binding"/>
    <property type="evidence" value="ECO:0007669"/>
    <property type="project" value="UniProtKB-KW"/>
</dbReference>
<dbReference type="GO" id="GO:0051536">
    <property type="term" value="F:iron-sulfur cluster binding"/>
    <property type="evidence" value="ECO:0007669"/>
    <property type="project" value="UniProtKB-KW"/>
</dbReference>
<dbReference type="Gene3D" id="3.90.1150.10">
    <property type="entry name" value="Aspartate Aminotransferase, domain 1"/>
    <property type="match status" value="1"/>
</dbReference>
<reference evidence="12 13" key="1">
    <citation type="submission" date="2021-05" db="EMBL/GenBank/DDBJ databases">
        <title>A Polyphasic approach of four new species of the genus Ohtaekwangia: Ohtaekwangia histidinii sp. nov., Ohtaekwangia cretensis sp. nov., Ohtaekwangia indiensis sp. nov., Ohtaekwangia reichenbachii sp. nov. from diverse environment.</title>
        <authorList>
            <person name="Octaviana S."/>
        </authorList>
    </citation>
    <scope>NUCLEOTIDE SEQUENCE [LARGE SCALE GENOMIC DNA]</scope>
    <source>
        <strain evidence="12 13">PWU5</strain>
    </source>
</reference>
<dbReference type="AlphaFoldDB" id="A0AAP2E3C4"/>
<keyword evidence="7" id="KW-0408">Iron</keyword>
<dbReference type="Proteomes" id="UP001319080">
    <property type="component" value="Unassembled WGS sequence"/>
</dbReference>
<proteinExistence type="inferred from homology"/>
<comment type="cofactor">
    <cofactor evidence="1 10">
        <name>pyridoxal 5'-phosphate</name>
        <dbReference type="ChEBI" id="CHEBI:597326"/>
    </cofactor>
</comment>
<name>A0AAP2E3C4_9BACT</name>
<keyword evidence="4" id="KW-0808">Transferase</keyword>
<dbReference type="SUPFAM" id="SSF53383">
    <property type="entry name" value="PLP-dependent transferases"/>
    <property type="match status" value="1"/>
</dbReference>
<evidence type="ECO:0000256" key="5">
    <source>
        <dbReference type="ARBA" id="ARBA00022723"/>
    </source>
</evidence>
<dbReference type="EC" id="2.8.1.7" evidence="3"/>
<evidence type="ECO:0000256" key="7">
    <source>
        <dbReference type="ARBA" id="ARBA00023004"/>
    </source>
</evidence>
<comment type="caution">
    <text evidence="12">The sequence shown here is derived from an EMBL/GenBank/DDBJ whole genome shotgun (WGS) entry which is preliminary data.</text>
</comment>
<dbReference type="PANTHER" id="PTHR11601:SF34">
    <property type="entry name" value="CYSTEINE DESULFURASE"/>
    <property type="match status" value="1"/>
</dbReference>
<dbReference type="Gene3D" id="3.40.640.10">
    <property type="entry name" value="Type I PLP-dependent aspartate aminotransferase-like (Major domain)"/>
    <property type="match status" value="1"/>
</dbReference>
<keyword evidence="8" id="KW-0411">Iron-sulfur</keyword>
<protein>
    <recommendedName>
        <fullName evidence="3">cysteine desulfurase</fullName>
        <ecNumber evidence="3">2.8.1.7</ecNumber>
    </recommendedName>
</protein>
<evidence type="ECO:0000256" key="10">
    <source>
        <dbReference type="RuleBase" id="RU004504"/>
    </source>
</evidence>
<dbReference type="InterPro" id="IPR000192">
    <property type="entry name" value="Aminotrans_V_dom"/>
</dbReference>
<evidence type="ECO:0000259" key="11">
    <source>
        <dbReference type="Pfam" id="PF00266"/>
    </source>
</evidence>
<comment type="similarity">
    <text evidence="2">Belongs to the class-V pyridoxal-phosphate-dependent aminotransferase family. NifS/IscS subfamily.</text>
</comment>
<dbReference type="EMBL" id="JAHESE010000059">
    <property type="protein sequence ID" value="MBT1712310.1"/>
    <property type="molecule type" value="Genomic_DNA"/>
</dbReference>
<dbReference type="PROSITE" id="PS00595">
    <property type="entry name" value="AA_TRANSFER_CLASS_5"/>
    <property type="match status" value="1"/>
</dbReference>
<evidence type="ECO:0000256" key="4">
    <source>
        <dbReference type="ARBA" id="ARBA00022679"/>
    </source>
</evidence>
<keyword evidence="6" id="KW-0663">Pyridoxal phosphate</keyword>
<evidence type="ECO:0000313" key="13">
    <source>
        <dbReference type="Proteomes" id="UP001319080"/>
    </source>
</evidence>
<gene>
    <name evidence="12" type="ORF">KK062_28970</name>
</gene>
<dbReference type="Pfam" id="PF00266">
    <property type="entry name" value="Aminotran_5"/>
    <property type="match status" value="1"/>
</dbReference>
<dbReference type="PIRSF" id="PIRSF005572">
    <property type="entry name" value="NifS"/>
    <property type="match status" value="1"/>
</dbReference>
<dbReference type="InterPro" id="IPR015422">
    <property type="entry name" value="PyrdxlP-dep_Trfase_small"/>
</dbReference>
<evidence type="ECO:0000256" key="2">
    <source>
        <dbReference type="ARBA" id="ARBA00006490"/>
    </source>
</evidence>
<keyword evidence="13" id="KW-1185">Reference proteome</keyword>
<comment type="catalytic activity">
    <reaction evidence="9">
        <text>(sulfur carrier)-H + L-cysteine = (sulfur carrier)-SH + L-alanine</text>
        <dbReference type="Rhea" id="RHEA:43892"/>
        <dbReference type="Rhea" id="RHEA-COMP:14737"/>
        <dbReference type="Rhea" id="RHEA-COMP:14739"/>
        <dbReference type="ChEBI" id="CHEBI:29917"/>
        <dbReference type="ChEBI" id="CHEBI:35235"/>
        <dbReference type="ChEBI" id="CHEBI:57972"/>
        <dbReference type="ChEBI" id="CHEBI:64428"/>
        <dbReference type="EC" id="2.8.1.7"/>
    </reaction>
</comment>
<dbReference type="GO" id="GO:0031071">
    <property type="term" value="F:cysteine desulfurase activity"/>
    <property type="evidence" value="ECO:0007669"/>
    <property type="project" value="UniProtKB-EC"/>
</dbReference>
<evidence type="ECO:0000256" key="8">
    <source>
        <dbReference type="ARBA" id="ARBA00023014"/>
    </source>
</evidence>
<dbReference type="InterPro" id="IPR020578">
    <property type="entry name" value="Aminotrans_V_PyrdxlP_BS"/>
</dbReference>
<evidence type="ECO:0000313" key="12">
    <source>
        <dbReference type="EMBL" id="MBT1712310.1"/>
    </source>
</evidence>
<evidence type="ECO:0000256" key="3">
    <source>
        <dbReference type="ARBA" id="ARBA00012239"/>
    </source>
</evidence>
<dbReference type="InterPro" id="IPR016454">
    <property type="entry name" value="Cysteine_dSase"/>
</dbReference>
<dbReference type="InterPro" id="IPR015424">
    <property type="entry name" value="PyrdxlP-dep_Trfase"/>
</dbReference>
<sequence length="383" mass="41543">MSDLIYFDNNSTTPVDPRVVEAMMPYFSTNYGNPSSGHQFGASTAKHLDLAREKVAGLLCANPNDLVITSGATESINIGIIGYALKHAAKGKHIITINTEHKAVLETVSYLESIGFENTIVGVDTFGRLNLDQLSGEIRTDTILVASMFANNETGNIHPIKEIANIVHGRDVALFCDATQAIGKIPTDVRELDIDLLAFSAHKFYGPKGVGCLYVKGLKQKPANIQPIYFGGGHEQGIRSGTFNVPAIVGMGVACEIAYDEMKTDSERIIVYRNLLERELLSIPESTVNGDRENRMFNVTNICFPGLDANTLVARLSGVAMSNGSACTSSIVQPSHVLKAMGLTDEQSNASLRFSLGRFTTENEIEEGAQILKEAIENELIRC</sequence>